<organism evidence="2 3">
    <name type="scientific">Candidatus Daviesbacteria bacterium RIFCSPHIGHO2_01_FULL_36_37</name>
    <dbReference type="NCBI Taxonomy" id="1797758"/>
    <lineage>
        <taxon>Bacteria</taxon>
        <taxon>Candidatus Daviesiibacteriota</taxon>
    </lineage>
</organism>
<evidence type="ECO:0000256" key="1">
    <source>
        <dbReference type="SAM" id="MobiDB-lite"/>
    </source>
</evidence>
<sequence>MNQNTSQPFGLSPQDRRLAAGMNGSQKNLPEGILRSLLRSSSFRQGREVRIKKVVGEQVMQMPGDLRSHSEGFDPSGTF</sequence>
<accession>A0A1F5IJ44</accession>
<dbReference type="Proteomes" id="UP000178457">
    <property type="component" value="Unassembled WGS sequence"/>
</dbReference>
<dbReference type="AlphaFoldDB" id="A0A1F5IJ44"/>
<dbReference type="EMBL" id="MFCL01000015">
    <property type="protein sequence ID" value="OGE16372.1"/>
    <property type="molecule type" value="Genomic_DNA"/>
</dbReference>
<dbReference type="STRING" id="1797758.A2858_04180"/>
<reference evidence="2 3" key="1">
    <citation type="journal article" date="2016" name="Nat. Commun.">
        <title>Thousands of microbial genomes shed light on interconnected biogeochemical processes in an aquifer system.</title>
        <authorList>
            <person name="Anantharaman K."/>
            <person name="Brown C.T."/>
            <person name="Hug L.A."/>
            <person name="Sharon I."/>
            <person name="Castelle C.J."/>
            <person name="Probst A.J."/>
            <person name="Thomas B.C."/>
            <person name="Singh A."/>
            <person name="Wilkins M.J."/>
            <person name="Karaoz U."/>
            <person name="Brodie E.L."/>
            <person name="Williams K.H."/>
            <person name="Hubbard S.S."/>
            <person name="Banfield J.F."/>
        </authorList>
    </citation>
    <scope>NUCLEOTIDE SEQUENCE [LARGE SCALE GENOMIC DNA]</scope>
</reference>
<comment type="caution">
    <text evidence="2">The sequence shown here is derived from an EMBL/GenBank/DDBJ whole genome shotgun (WGS) entry which is preliminary data.</text>
</comment>
<proteinExistence type="predicted"/>
<gene>
    <name evidence="2" type="ORF">A2858_04180</name>
</gene>
<protein>
    <submittedName>
        <fullName evidence="2">Uncharacterized protein</fullName>
    </submittedName>
</protein>
<name>A0A1F5IJ44_9BACT</name>
<evidence type="ECO:0000313" key="3">
    <source>
        <dbReference type="Proteomes" id="UP000178457"/>
    </source>
</evidence>
<feature type="region of interest" description="Disordered" evidence="1">
    <location>
        <begin position="1"/>
        <end position="29"/>
    </location>
</feature>
<evidence type="ECO:0000313" key="2">
    <source>
        <dbReference type="EMBL" id="OGE16372.1"/>
    </source>
</evidence>